<keyword evidence="4 10" id="KW-0472">Membrane</keyword>
<dbReference type="InterPro" id="IPR004089">
    <property type="entry name" value="MCPsignal_dom"/>
</dbReference>
<dbReference type="SUPFAM" id="SSF58104">
    <property type="entry name" value="Methyl-accepting chemotaxis protein (MCP) signaling domain"/>
    <property type="match status" value="1"/>
</dbReference>
<name>A0ABV9NXF4_9BACI</name>
<organism evidence="12 13">
    <name type="scientific">Bacillus daqingensis</name>
    <dbReference type="NCBI Taxonomy" id="872396"/>
    <lineage>
        <taxon>Bacteria</taxon>
        <taxon>Bacillati</taxon>
        <taxon>Bacillota</taxon>
        <taxon>Bacilli</taxon>
        <taxon>Bacillales</taxon>
        <taxon>Bacillaceae</taxon>
        <taxon>Bacillus</taxon>
    </lineage>
</organism>
<keyword evidence="2 10" id="KW-0812">Transmembrane</keyword>
<dbReference type="PANTHER" id="PTHR32089">
    <property type="entry name" value="METHYL-ACCEPTING CHEMOTAXIS PROTEIN MCPB"/>
    <property type="match status" value="1"/>
</dbReference>
<evidence type="ECO:0000256" key="6">
    <source>
        <dbReference type="ARBA" id="ARBA00029447"/>
    </source>
</evidence>
<proteinExistence type="inferred from homology"/>
<evidence type="ECO:0000256" key="9">
    <source>
        <dbReference type="SAM" id="MobiDB-lite"/>
    </source>
</evidence>
<comment type="subcellular location">
    <subcellularLocation>
        <location evidence="1">Membrane</location>
        <topology evidence="1">Multi-pass membrane protein</topology>
    </subcellularLocation>
</comment>
<dbReference type="SMART" id="SM00283">
    <property type="entry name" value="MA"/>
    <property type="match status" value="1"/>
</dbReference>
<dbReference type="RefSeq" id="WP_377909978.1">
    <property type="nucleotide sequence ID" value="NZ_JBHSGK010000013.1"/>
</dbReference>
<keyword evidence="13" id="KW-1185">Reference proteome</keyword>
<comment type="caution">
    <text evidence="12">The sequence shown here is derived from an EMBL/GenBank/DDBJ whole genome shotgun (WGS) entry which is preliminary data.</text>
</comment>
<evidence type="ECO:0000256" key="5">
    <source>
        <dbReference type="ARBA" id="ARBA00023224"/>
    </source>
</evidence>
<feature type="domain" description="Methyl-accepting transducer" evidence="11">
    <location>
        <begin position="277"/>
        <end position="513"/>
    </location>
</feature>
<protein>
    <submittedName>
        <fullName evidence="12">Methyl-accepting chemotaxis protein</fullName>
    </submittedName>
</protein>
<feature type="coiled-coil region" evidence="8">
    <location>
        <begin position="477"/>
        <end position="504"/>
    </location>
</feature>
<dbReference type="Gene3D" id="1.10.287.950">
    <property type="entry name" value="Methyl-accepting chemotaxis protein"/>
    <property type="match status" value="1"/>
</dbReference>
<gene>
    <name evidence="12" type="ORF">ACFO4L_12330</name>
</gene>
<evidence type="ECO:0000259" key="11">
    <source>
        <dbReference type="PROSITE" id="PS50111"/>
    </source>
</evidence>
<evidence type="ECO:0000256" key="7">
    <source>
        <dbReference type="PROSITE-ProRule" id="PRU00284"/>
    </source>
</evidence>
<feature type="compositionally biased region" description="Basic and acidic residues" evidence="9">
    <location>
        <begin position="545"/>
        <end position="562"/>
    </location>
</feature>
<feature type="transmembrane region" description="Helical" evidence="10">
    <location>
        <begin position="186"/>
        <end position="209"/>
    </location>
</feature>
<dbReference type="PRINTS" id="PR00260">
    <property type="entry name" value="CHEMTRNSDUCR"/>
</dbReference>
<evidence type="ECO:0000256" key="2">
    <source>
        <dbReference type="ARBA" id="ARBA00022692"/>
    </source>
</evidence>
<dbReference type="Pfam" id="PF00015">
    <property type="entry name" value="MCPsignal"/>
    <property type="match status" value="1"/>
</dbReference>
<feature type="transmembrane region" description="Helical" evidence="10">
    <location>
        <begin position="12"/>
        <end position="32"/>
    </location>
</feature>
<evidence type="ECO:0000256" key="8">
    <source>
        <dbReference type="SAM" id="Coils"/>
    </source>
</evidence>
<evidence type="ECO:0000313" key="13">
    <source>
        <dbReference type="Proteomes" id="UP001595896"/>
    </source>
</evidence>
<evidence type="ECO:0000256" key="1">
    <source>
        <dbReference type="ARBA" id="ARBA00004141"/>
    </source>
</evidence>
<evidence type="ECO:0000256" key="4">
    <source>
        <dbReference type="ARBA" id="ARBA00023136"/>
    </source>
</evidence>
<dbReference type="PANTHER" id="PTHR32089:SF119">
    <property type="entry name" value="METHYL-ACCEPTING CHEMOTAXIS PROTEIN CTPL"/>
    <property type="match status" value="1"/>
</dbReference>
<evidence type="ECO:0000313" key="12">
    <source>
        <dbReference type="EMBL" id="MFC4737380.1"/>
    </source>
</evidence>
<feature type="region of interest" description="Disordered" evidence="9">
    <location>
        <begin position="541"/>
        <end position="562"/>
    </location>
</feature>
<dbReference type="PROSITE" id="PS50111">
    <property type="entry name" value="CHEMOTAXIS_TRANSDUC_2"/>
    <property type="match status" value="1"/>
</dbReference>
<sequence>MKQKRLVRRLYVLTVMLVLICAGTGAVLFTYISEASVQSAELEELDAFQQHYYDLSGHLQELSLIQLQLSQTGWREQGADRMEELLVESASLLDALQADAGDGDLAHYLSFMEEPVTLYQAHYETYFSTIFTGDEAAQTASRVLPGVTRTEEQRAAYDERIQAVLQEDREAAQAAADGALEGAGTAAWSGLLILILVPVVLLGLFARAISKGLLHVMKRIRAFENGDLTYKQASRKDEFGSIDEALGRLGAGLAAYQARSREAGRDVRQIAAAAAERSHGQSAAAGDMEQHTRTLNRKMEAQSVQTAAISAAAGQMSSSVDAVNGSMERLHAFMQELQQESADGLYAMEEVETIVAEVSHESRDAAAGALQMSQDLEQMDAFLNGIRDINRQTELLAINASIEAAKAGEAGRSFAVVAKEIRRLSEQTASFAEETGSGLMTVRTDAATLSETFSALSEQIAEASSATKAAGASFRKIEEGNRRATREQQEVKSAVEEMKRALLESASHTEELASHATELLSRTGEMEEIIRVQYVQQRELSNEVSRLEEMAESLDTKEKETA</sequence>
<keyword evidence="8" id="KW-0175">Coiled coil</keyword>
<comment type="similarity">
    <text evidence="6">Belongs to the methyl-accepting chemotaxis (MCP) protein family.</text>
</comment>
<accession>A0ABV9NXF4</accession>
<keyword evidence="3 10" id="KW-1133">Transmembrane helix</keyword>
<keyword evidence="5 7" id="KW-0807">Transducer</keyword>
<dbReference type="Proteomes" id="UP001595896">
    <property type="component" value="Unassembled WGS sequence"/>
</dbReference>
<dbReference type="InterPro" id="IPR004090">
    <property type="entry name" value="Chemotax_Me-accpt_rcpt"/>
</dbReference>
<reference evidence="13" key="1">
    <citation type="journal article" date="2019" name="Int. J. Syst. Evol. Microbiol.">
        <title>The Global Catalogue of Microorganisms (GCM) 10K type strain sequencing project: providing services to taxonomists for standard genome sequencing and annotation.</title>
        <authorList>
            <consortium name="The Broad Institute Genomics Platform"/>
            <consortium name="The Broad Institute Genome Sequencing Center for Infectious Disease"/>
            <person name="Wu L."/>
            <person name="Ma J."/>
        </authorList>
    </citation>
    <scope>NUCLEOTIDE SEQUENCE [LARGE SCALE GENOMIC DNA]</scope>
    <source>
        <strain evidence="13">JCM 12165</strain>
    </source>
</reference>
<dbReference type="EMBL" id="JBHSGK010000013">
    <property type="protein sequence ID" value="MFC4737380.1"/>
    <property type="molecule type" value="Genomic_DNA"/>
</dbReference>
<evidence type="ECO:0000256" key="3">
    <source>
        <dbReference type="ARBA" id="ARBA00022989"/>
    </source>
</evidence>
<evidence type="ECO:0000256" key="10">
    <source>
        <dbReference type="SAM" id="Phobius"/>
    </source>
</evidence>